<reference evidence="1 2" key="1">
    <citation type="submission" date="2019-06" db="EMBL/GenBank/DDBJ databases">
        <title>Whole genome shotgun sequence of Glutamicibacter uratoxydans NBRC 15515.</title>
        <authorList>
            <person name="Hosoyama A."/>
            <person name="Uohara A."/>
            <person name="Ohji S."/>
            <person name="Ichikawa N."/>
        </authorList>
    </citation>
    <scope>NUCLEOTIDE SEQUENCE [LARGE SCALE GENOMIC DNA]</scope>
    <source>
        <strain evidence="1 2">NBRC 15515</strain>
    </source>
</reference>
<evidence type="ECO:0000313" key="2">
    <source>
        <dbReference type="Proteomes" id="UP000316612"/>
    </source>
</evidence>
<dbReference type="RefSeq" id="WP_141367427.1">
    <property type="nucleotide sequence ID" value="NZ_BAAAJL010000004.1"/>
</dbReference>
<accession>A0A4Y4DVL6</accession>
<proteinExistence type="predicted"/>
<keyword evidence="2" id="KW-1185">Reference proteome</keyword>
<comment type="caution">
    <text evidence="1">The sequence shown here is derived from an EMBL/GenBank/DDBJ whole genome shotgun (WGS) entry which is preliminary data.</text>
</comment>
<name>A0A4Y4DVL6_GLUUR</name>
<sequence length="309" mass="33446">MIDTGHSITVIHDERSKFSTLSVGWRSGRETTKQALQELQEAASAVVSQLTPVWQGWSADPESIRFSAIIEPSMVGQWARAFEAEIRSRTRNALGKPAIALVSPKYVDGALETTLLESFDGCRTVEATPARSSLKQTASQGFEQVLVHGIDPSGVTSPAATFMAMCLLVGTPLSLLYAALNDSKTGAILQLGRELENGNPTISWNIVAPQKNSLAASMSLVEAVQGFSAEQNRTAVSQAREFAIANLSRAWRAPLELANSIVQYETMGWSGNLIRSPREKLIEVDDSALEAALNEFVRPLEEVLGKCKS</sequence>
<dbReference type="AlphaFoldDB" id="A0A4Y4DVL6"/>
<protein>
    <submittedName>
        <fullName evidence="1">Uncharacterized protein</fullName>
    </submittedName>
</protein>
<gene>
    <name evidence="1" type="ORF">AUR04nite_34160</name>
</gene>
<dbReference type="OrthoDB" id="4919382at2"/>
<evidence type="ECO:0000313" key="1">
    <source>
        <dbReference type="EMBL" id="GED07884.1"/>
    </source>
</evidence>
<dbReference type="EMBL" id="BJNY01000031">
    <property type="protein sequence ID" value="GED07884.1"/>
    <property type="molecule type" value="Genomic_DNA"/>
</dbReference>
<dbReference type="Proteomes" id="UP000316612">
    <property type="component" value="Unassembled WGS sequence"/>
</dbReference>
<organism evidence="1 2">
    <name type="scientific">Glutamicibacter uratoxydans</name>
    <name type="common">Arthrobacter uratoxydans</name>
    <dbReference type="NCBI Taxonomy" id="43667"/>
    <lineage>
        <taxon>Bacteria</taxon>
        <taxon>Bacillati</taxon>
        <taxon>Actinomycetota</taxon>
        <taxon>Actinomycetes</taxon>
        <taxon>Micrococcales</taxon>
        <taxon>Micrococcaceae</taxon>
        <taxon>Glutamicibacter</taxon>
    </lineage>
</organism>